<evidence type="ECO:0000256" key="1">
    <source>
        <dbReference type="SAM" id="MobiDB-lite"/>
    </source>
</evidence>
<feature type="compositionally biased region" description="Basic and acidic residues" evidence="1">
    <location>
        <begin position="152"/>
        <end position="176"/>
    </location>
</feature>
<dbReference type="Proteomes" id="UP000824120">
    <property type="component" value="Chromosome 4"/>
</dbReference>
<dbReference type="OrthoDB" id="1326838at2759"/>
<dbReference type="EMBL" id="JACXVP010000004">
    <property type="protein sequence ID" value="KAG5611918.1"/>
    <property type="molecule type" value="Genomic_DNA"/>
</dbReference>
<comment type="caution">
    <text evidence="2">The sequence shown here is derived from an EMBL/GenBank/DDBJ whole genome shotgun (WGS) entry which is preliminary data.</text>
</comment>
<evidence type="ECO:0000313" key="3">
    <source>
        <dbReference type="Proteomes" id="UP000824120"/>
    </source>
</evidence>
<keyword evidence="3" id="KW-1185">Reference proteome</keyword>
<organism evidence="2 3">
    <name type="scientific">Solanum commersonii</name>
    <name type="common">Commerson's wild potato</name>
    <name type="synonym">Commerson's nightshade</name>
    <dbReference type="NCBI Taxonomy" id="4109"/>
    <lineage>
        <taxon>Eukaryota</taxon>
        <taxon>Viridiplantae</taxon>
        <taxon>Streptophyta</taxon>
        <taxon>Embryophyta</taxon>
        <taxon>Tracheophyta</taxon>
        <taxon>Spermatophyta</taxon>
        <taxon>Magnoliopsida</taxon>
        <taxon>eudicotyledons</taxon>
        <taxon>Gunneridae</taxon>
        <taxon>Pentapetalae</taxon>
        <taxon>asterids</taxon>
        <taxon>lamiids</taxon>
        <taxon>Solanales</taxon>
        <taxon>Solanaceae</taxon>
        <taxon>Solanoideae</taxon>
        <taxon>Solaneae</taxon>
        <taxon>Solanum</taxon>
    </lineage>
</organism>
<protein>
    <submittedName>
        <fullName evidence="2">Uncharacterized protein</fullName>
    </submittedName>
</protein>
<dbReference type="AlphaFoldDB" id="A0A9J5ZJZ2"/>
<feature type="compositionally biased region" description="Basic and acidic residues" evidence="1">
    <location>
        <begin position="1"/>
        <end position="10"/>
    </location>
</feature>
<sequence length="188" mass="20926">MLEKGGEKEPFTPLSHQSLPKNGYEPPEYGNFDGFCPGPSAVHQSYPPHLNFTSFPTNFLTQSRPRNRRCLPEKLLFSAMNLPVPLSSELALALVVVGQRCCCSPRRLPMLIAWSSLARAVEGEREQRAFADWRDERETAICLTILAGEETGGSKERRDEKRKAKRGGRWEEREGELTGDGGALAGSH</sequence>
<reference evidence="2 3" key="1">
    <citation type="submission" date="2020-09" db="EMBL/GenBank/DDBJ databases">
        <title>De no assembly of potato wild relative species, Solanum commersonii.</title>
        <authorList>
            <person name="Cho K."/>
        </authorList>
    </citation>
    <scope>NUCLEOTIDE SEQUENCE [LARGE SCALE GENOMIC DNA]</scope>
    <source>
        <strain evidence="2">LZ3.2</strain>
        <tissue evidence="2">Leaf</tissue>
    </source>
</reference>
<gene>
    <name evidence="2" type="ORF">H5410_023199</name>
</gene>
<name>A0A9J5ZJZ2_SOLCO</name>
<feature type="region of interest" description="Disordered" evidence="1">
    <location>
        <begin position="151"/>
        <end position="188"/>
    </location>
</feature>
<feature type="region of interest" description="Disordered" evidence="1">
    <location>
        <begin position="1"/>
        <end position="25"/>
    </location>
</feature>
<accession>A0A9J5ZJZ2</accession>
<proteinExistence type="predicted"/>
<evidence type="ECO:0000313" key="2">
    <source>
        <dbReference type="EMBL" id="KAG5611918.1"/>
    </source>
</evidence>
<feature type="compositionally biased region" description="Gly residues" evidence="1">
    <location>
        <begin position="178"/>
        <end position="188"/>
    </location>
</feature>